<organism evidence="1 4">
    <name type="scientific">Xanthomonas sontii</name>
    <dbReference type="NCBI Taxonomy" id="2650745"/>
    <lineage>
        <taxon>Bacteria</taxon>
        <taxon>Pseudomonadati</taxon>
        <taxon>Pseudomonadota</taxon>
        <taxon>Gammaproteobacteria</taxon>
        <taxon>Lysobacterales</taxon>
        <taxon>Lysobacteraceae</taxon>
        <taxon>Xanthomonas</taxon>
    </lineage>
</organism>
<name>A0A6N7QDC5_9XANT</name>
<protein>
    <submittedName>
        <fullName evidence="1">Uncharacterized protein</fullName>
    </submittedName>
</protein>
<dbReference type="Proteomes" id="UP000439314">
    <property type="component" value="Unassembled WGS sequence"/>
</dbReference>
<comment type="caution">
    <text evidence="1">The sequence shown here is derived from an EMBL/GenBank/DDBJ whole genome shotgun (WGS) entry which is preliminary data.</text>
</comment>
<evidence type="ECO:0000313" key="4">
    <source>
        <dbReference type="Proteomes" id="UP000439314"/>
    </source>
</evidence>
<accession>A0A6N7QDC5</accession>
<dbReference type="AlphaFoldDB" id="A0A6N7QDC5"/>
<evidence type="ECO:0000313" key="2">
    <source>
        <dbReference type="EMBL" id="MRH75250.1"/>
    </source>
</evidence>
<reference evidence="2" key="2">
    <citation type="journal article" date="2020" name="Plant Dis.">
        <title>A Grain Rot of Rice in Iran Caused by a Xanthomonas Strain Closely Related to X. sacchari.</title>
        <authorList>
            <person name="Mirghasempour S.A."/>
            <person name="Huang S."/>
            <person name="Studholme D.J."/>
            <person name="Brady C.L."/>
        </authorList>
    </citation>
    <scope>NUCLEOTIDE SEQUENCE</scope>
    <source>
        <strain evidence="2">SAM114</strain>
    </source>
</reference>
<reference evidence="3 4" key="1">
    <citation type="submission" date="2019-11" db="EMBL/GenBank/DDBJ databases">
        <title>First report of rice panicle blight caused by Xanthomonas sp. in Iran.</title>
        <authorList>
            <person name="Mirghasempour S.A."/>
            <person name="Huang S."/>
            <person name="Brady C.L."/>
            <person name="Studholme D.J."/>
        </authorList>
    </citation>
    <scope>NUCLEOTIDE SEQUENCE [LARGE SCALE GENOMIC DNA]</scope>
    <source>
        <strain evidence="1 4">ASD011</strain>
        <strain evidence="3">SAM114</strain>
    </source>
</reference>
<sequence>MTHGSPKKPAKNPHPVKRYEVIATSHAPGSWDSIIGYIHYDVINAKCVPMDSFIGEQDVPKIGVHIEMTPVDDHTWKGHFYRDAFQDEDYYKLGVCHWDVTSVSVNTIVQGVRFGWGGLFTELLRDSPEASYFKKSVYGDKSFAPYGAPDLSPNDPEVLQHPDAYFPVTIAVKEVMP</sequence>
<dbReference type="EMBL" id="WJPN01000008">
    <property type="protein sequence ID" value="MRH00806.1"/>
    <property type="molecule type" value="Genomic_DNA"/>
</dbReference>
<evidence type="ECO:0000313" key="3">
    <source>
        <dbReference type="Proteomes" id="UP000437931"/>
    </source>
</evidence>
<keyword evidence="3" id="KW-1185">Reference proteome</keyword>
<evidence type="ECO:0000313" key="1">
    <source>
        <dbReference type="EMBL" id="MRH00806.1"/>
    </source>
</evidence>
<gene>
    <name evidence="1" type="ORF">GIY21_10955</name>
    <name evidence="2" type="ORF">GIY22_11490</name>
</gene>
<dbReference type="EMBL" id="WJPM01000008">
    <property type="protein sequence ID" value="MRH75250.1"/>
    <property type="molecule type" value="Genomic_DNA"/>
</dbReference>
<proteinExistence type="predicted"/>
<dbReference type="Proteomes" id="UP000437931">
    <property type="component" value="Unassembled WGS sequence"/>
</dbReference>